<keyword evidence="1" id="KW-0472">Membrane</keyword>
<dbReference type="Gene3D" id="1.20.1250.20">
    <property type="entry name" value="MFS general substrate transporter like domains"/>
    <property type="match status" value="1"/>
</dbReference>
<name>A0A918RM68_9GAMM</name>
<proteinExistence type="predicted"/>
<accession>A0A918RM68</accession>
<dbReference type="InterPro" id="IPR036259">
    <property type="entry name" value="MFS_trans_sf"/>
</dbReference>
<evidence type="ECO:0000256" key="1">
    <source>
        <dbReference type="SAM" id="Phobius"/>
    </source>
</evidence>
<protein>
    <recommendedName>
        <fullName evidence="4">MFS transporter</fullName>
    </recommendedName>
</protein>
<gene>
    <name evidence="2" type="ORF">GCM10008090_08850</name>
</gene>
<organism evidence="2 3">
    <name type="scientific">Arenicella chitinivorans</name>
    <dbReference type="NCBI Taxonomy" id="1329800"/>
    <lineage>
        <taxon>Bacteria</taxon>
        <taxon>Pseudomonadati</taxon>
        <taxon>Pseudomonadota</taxon>
        <taxon>Gammaproteobacteria</taxon>
        <taxon>Arenicellales</taxon>
        <taxon>Arenicellaceae</taxon>
        <taxon>Arenicella</taxon>
    </lineage>
</organism>
<dbReference type="Proteomes" id="UP000614811">
    <property type="component" value="Unassembled WGS sequence"/>
</dbReference>
<keyword evidence="1" id="KW-0812">Transmembrane</keyword>
<dbReference type="EMBL" id="BMXA01000001">
    <property type="protein sequence ID" value="GHA01871.1"/>
    <property type="molecule type" value="Genomic_DNA"/>
</dbReference>
<keyword evidence="3" id="KW-1185">Reference proteome</keyword>
<evidence type="ECO:0000313" key="3">
    <source>
        <dbReference type="Proteomes" id="UP000614811"/>
    </source>
</evidence>
<keyword evidence="1" id="KW-1133">Transmembrane helix</keyword>
<sequence>MRSSACSQARCWYSSALSQAYLLATLSINTFGARLIALGFLVWRLDTAVTAAARRFFHVASARVAVYVGKVTLTPSAMSLMSELFPARRRDLFSGLYDLGSPMSAGASLVVAGTLAQSQIGGDAFYY</sequence>
<evidence type="ECO:0008006" key="4">
    <source>
        <dbReference type="Google" id="ProtNLM"/>
    </source>
</evidence>
<dbReference type="SUPFAM" id="SSF103473">
    <property type="entry name" value="MFS general substrate transporter"/>
    <property type="match status" value="1"/>
</dbReference>
<evidence type="ECO:0000313" key="2">
    <source>
        <dbReference type="EMBL" id="GHA01871.1"/>
    </source>
</evidence>
<reference evidence="2" key="1">
    <citation type="journal article" date="2014" name="Int. J. Syst. Evol. Microbiol.">
        <title>Complete genome sequence of Corynebacterium casei LMG S-19264T (=DSM 44701T), isolated from a smear-ripened cheese.</title>
        <authorList>
            <consortium name="US DOE Joint Genome Institute (JGI-PGF)"/>
            <person name="Walter F."/>
            <person name="Albersmeier A."/>
            <person name="Kalinowski J."/>
            <person name="Ruckert C."/>
        </authorList>
    </citation>
    <scope>NUCLEOTIDE SEQUENCE</scope>
    <source>
        <strain evidence="2">KCTC 12711</strain>
    </source>
</reference>
<comment type="caution">
    <text evidence="2">The sequence shown here is derived from an EMBL/GenBank/DDBJ whole genome shotgun (WGS) entry which is preliminary data.</text>
</comment>
<feature type="transmembrane region" description="Helical" evidence="1">
    <location>
        <begin position="20"/>
        <end position="45"/>
    </location>
</feature>
<reference evidence="2" key="2">
    <citation type="submission" date="2020-09" db="EMBL/GenBank/DDBJ databases">
        <authorList>
            <person name="Sun Q."/>
            <person name="Kim S."/>
        </authorList>
    </citation>
    <scope>NUCLEOTIDE SEQUENCE</scope>
    <source>
        <strain evidence="2">KCTC 12711</strain>
    </source>
</reference>
<dbReference type="AlphaFoldDB" id="A0A918RM68"/>